<accession>A0A7X0MN08</accession>
<protein>
    <submittedName>
        <fullName evidence="1">Uncharacterized protein</fullName>
    </submittedName>
</protein>
<evidence type="ECO:0000313" key="1">
    <source>
        <dbReference type="EMBL" id="MBB6505202.1"/>
    </source>
</evidence>
<dbReference type="Proteomes" id="UP000522313">
    <property type="component" value="Unassembled WGS sequence"/>
</dbReference>
<dbReference type="AlphaFoldDB" id="A0A7X0MN08"/>
<sequence>MARAVAAAGGVREVHLADLGEQRAMVDDPVADDVDYLPLLLNPAIHPDHRRRHDGAALRLEPVRPEDAVGDAGLVLDGDEQHALGAARLLADKDDPRALDMAAVPDVGEVGTTGDAAARELLPQKGERMRAERQLERAIIFHHLAPLGQRA</sequence>
<name>A0A7X0MN08_9SPHN</name>
<organism evidence="1 2">
    <name type="scientific">Sphingomonas endophytica</name>
    <dbReference type="NCBI Taxonomy" id="869719"/>
    <lineage>
        <taxon>Bacteria</taxon>
        <taxon>Pseudomonadati</taxon>
        <taxon>Pseudomonadota</taxon>
        <taxon>Alphaproteobacteria</taxon>
        <taxon>Sphingomonadales</taxon>
        <taxon>Sphingomonadaceae</taxon>
        <taxon>Sphingomonas</taxon>
    </lineage>
</organism>
<evidence type="ECO:0000313" key="2">
    <source>
        <dbReference type="Proteomes" id="UP000522313"/>
    </source>
</evidence>
<reference evidence="1 2" key="2">
    <citation type="submission" date="2020-08" db="EMBL/GenBank/DDBJ databases">
        <authorList>
            <person name="Partida-Martinez L."/>
            <person name="Huntemann M."/>
            <person name="Clum A."/>
            <person name="Wang J."/>
            <person name="Palaniappan K."/>
            <person name="Ritter S."/>
            <person name="Chen I.-M."/>
            <person name="Stamatis D."/>
            <person name="Reddy T."/>
            <person name="O'Malley R."/>
            <person name="Daum C."/>
            <person name="Shapiro N."/>
            <person name="Ivanova N."/>
            <person name="Kyrpides N."/>
            <person name="Woyke T."/>
        </authorList>
    </citation>
    <scope>NUCLEOTIDE SEQUENCE [LARGE SCALE GENOMIC DNA]</scope>
    <source>
        <strain evidence="1 2">AS3.13</strain>
    </source>
</reference>
<reference evidence="1 2" key="1">
    <citation type="submission" date="2020-08" db="EMBL/GenBank/DDBJ databases">
        <title>The Agave Microbiome: Exploring the role of microbial communities in plant adaptations to desert environments.</title>
        <authorList>
            <person name="Partida-Martinez L.P."/>
        </authorList>
    </citation>
    <scope>NUCLEOTIDE SEQUENCE [LARGE SCALE GENOMIC DNA]</scope>
    <source>
        <strain evidence="1 2">AS3.13</strain>
    </source>
</reference>
<proteinExistence type="predicted"/>
<comment type="caution">
    <text evidence="1">The sequence shown here is derived from an EMBL/GenBank/DDBJ whole genome shotgun (WGS) entry which is preliminary data.</text>
</comment>
<dbReference type="EMBL" id="JACHBT010000010">
    <property type="protein sequence ID" value="MBB6505202.1"/>
    <property type="molecule type" value="Genomic_DNA"/>
</dbReference>
<gene>
    <name evidence="1" type="ORF">F4693_002189</name>
</gene>